<dbReference type="GO" id="GO:0008233">
    <property type="term" value="F:peptidase activity"/>
    <property type="evidence" value="ECO:0007669"/>
    <property type="project" value="UniProtKB-KW"/>
</dbReference>
<organism evidence="2 3">
    <name type="scientific">Erwinia phage vB_EamP-S6</name>
    <dbReference type="NCBI Taxonomy" id="1051675"/>
    <lineage>
        <taxon>Viruses</taxon>
        <taxon>Duplodnaviria</taxon>
        <taxon>Heunggongvirae</taxon>
        <taxon>Uroviricota</taxon>
        <taxon>Caudoviricetes</taxon>
        <taxon>Schitoviridae</taxon>
        <taxon>Waedenswilvirus</taxon>
        <taxon>Waedenswilvirus S6</taxon>
    </lineage>
</organism>
<feature type="domain" description="Band 7" evidence="1">
    <location>
        <begin position="23"/>
        <end position="208"/>
    </location>
</feature>
<dbReference type="RefSeq" id="YP_007005781.1">
    <property type="nucleotide sequence ID" value="NC_019514.1"/>
</dbReference>
<evidence type="ECO:0000259" key="1">
    <source>
        <dbReference type="Pfam" id="PF01145"/>
    </source>
</evidence>
<dbReference type="GeneID" id="14013733"/>
<reference evidence="2 3" key="1">
    <citation type="journal article" date="2011" name="Appl. Environ. Microbiol.">
        <title>Novel Virulent and Broad-Host-Range Erwinia amylovora Bacteriophages Reveal a High Degree of Mosaicism and a Relationship to Enterobacteriaceae Phages.</title>
        <authorList>
            <person name="Born Y."/>
            <person name="Fieseler L."/>
            <person name="Marazzi J."/>
            <person name="Lurz R."/>
            <person name="Duffy B."/>
            <person name="Loessner M.J."/>
        </authorList>
    </citation>
    <scope>NUCLEOTIDE SEQUENCE [LARGE SCALE GENOMIC DNA]</scope>
</reference>
<name>G0YQD7_9CAUD</name>
<accession>G0YQD7</accession>
<dbReference type="PROSITE" id="PS51257">
    <property type="entry name" value="PROKAR_LIPOPROTEIN"/>
    <property type="match status" value="1"/>
</dbReference>
<evidence type="ECO:0000313" key="2">
    <source>
        <dbReference type="EMBL" id="AEJ81564.1"/>
    </source>
</evidence>
<keyword evidence="2" id="KW-0645">Protease</keyword>
<dbReference type="Pfam" id="PF01145">
    <property type="entry name" value="Band_7"/>
    <property type="match status" value="1"/>
</dbReference>
<dbReference type="GO" id="GO:0006508">
    <property type="term" value="P:proteolysis"/>
    <property type="evidence" value="ECO:0007669"/>
    <property type="project" value="UniProtKB-KW"/>
</dbReference>
<protein>
    <submittedName>
        <fullName evidence="2">Serine protease</fullName>
    </submittedName>
</protein>
<dbReference type="KEGG" id="vg:14013733"/>
<dbReference type="EMBL" id="HQ728266">
    <property type="protein sequence ID" value="AEJ81564.1"/>
    <property type="molecule type" value="Genomic_DNA"/>
</dbReference>
<keyword evidence="2" id="KW-0378">Hydrolase</keyword>
<dbReference type="OrthoDB" id="17954at10239"/>
<evidence type="ECO:0000313" key="3">
    <source>
        <dbReference type="Proteomes" id="UP000008893"/>
    </source>
</evidence>
<proteinExistence type="predicted"/>
<keyword evidence="3" id="KW-1185">Reference proteome</keyword>
<sequence length="277" mass="30323">MRKILIAAAILGAVTTLTGCYERVEPGNAGVLVNRLGDEKGVDAQPLGVGRYWVGWNEDLYTFPTFKQMKSYPDPFIFQMSDGTTIGYSIGIAYRVTPAKVTTVFQTYRKGVDDITDTDLRQKISDSLNRRSSMMNTDKFIDGGKGDILTGVLSDLQKEMGPVGIEVLSVSWMGKPDYPPTVIESINAKVTANQKTLQREQEVKQRDAEANMLRAEAAGQADAKLALANAEAKSIEIRGKALRENPEIMNLEAINKWNGTLPTTMVPGAATPFISIK</sequence>
<dbReference type="PANTHER" id="PTHR42911:SF1">
    <property type="entry name" value="MODULATOR OF FTSH PROTEASE HFLC"/>
    <property type="match status" value="1"/>
</dbReference>
<dbReference type="PANTHER" id="PTHR42911">
    <property type="entry name" value="MODULATOR OF FTSH PROTEASE HFLC"/>
    <property type="match status" value="1"/>
</dbReference>
<dbReference type="Proteomes" id="UP000008893">
    <property type="component" value="Segment"/>
</dbReference>
<dbReference type="InterPro" id="IPR001107">
    <property type="entry name" value="Band_7"/>
</dbReference>